<dbReference type="InterPro" id="IPR016181">
    <property type="entry name" value="Acyl_CoA_acyltransferase"/>
</dbReference>
<dbReference type="Gene3D" id="3.40.630.30">
    <property type="match status" value="2"/>
</dbReference>
<evidence type="ECO:0000256" key="8">
    <source>
        <dbReference type="ARBA" id="ARBA00023315"/>
    </source>
</evidence>
<dbReference type="PANTHER" id="PTHR36174:SF2">
    <property type="entry name" value="AMINOACYLTRANSFERASE FEMA"/>
    <property type="match status" value="1"/>
</dbReference>
<dbReference type="PANTHER" id="PTHR36174">
    <property type="entry name" value="LIPID II:GLYCINE GLYCYLTRANSFERASE"/>
    <property type="match status" value="1"/>
</dbReference>
<comment type="catalytic activity">
    <reaction evidence="12">
        <text>beta-D-GlcNAc-(1-&gt;4)-Mur2Ac(oyl-L-Ala-D-isoglutaminyl-L-Lys-(N(6)-Gly)-D-Ala-D-Ala)-di-trans,octa-cis-undecaprenyl diphosphate + 2 glycyl-tRNA(Gly) = MurNAc-L-Ala-D-isoglutaminyl-L-Lys-(N(6)-tri-Gly)-D-Ala-D-Ala-diphospho-di-trans,octa-cis-undecaprenyl-GlcNAc + 2 tRNA(Gly) + 2 H(+)</text>
        <dbReference type="Rhea" id="RHEA:30439"/>
        <dbReference type="Rhea" id="RHEA-COMP:9664"/>
        <dbReference type="Rhea" id="RHEA-COMP:9683"/>
        <dbReference type="ChEBI" id="CHEBI:15378"/>
        <dbReference type="ChEBI" id="CHEBI:62234"/>
        <dbReference type="ChEBI" id="CHEBI:62235"/>
        <dbReference type="ChEBI" id="CHEBI:78442"/>
        <dbReference type="ChEBI" id="CHEBI:78522"/>
        <dbReference type="EC" id="2.3.2.17"/>
    </reaction>
</comment>
<evidence type="ECO:0000256" key="3">
    <source>
        <dbReference type="ARBA" id="ARBA00016236"/>
    </source>
</evidence>
<evidence type="ECO:0000256" key="6">
    <source>
        <dbReference type="ARBA" id="ARBA00022960"/>
    </source>
</evidence>
<keyword evidence="5 14" id="KW-0808">Transferase</keyword>
<keyword evidence="9" id="KW-0961">Cell wall biogenesis/degradation</keyword>
<dbReference type="InterPro" id="IPR003447">
    <property type="entry name" value="FEMABX"/>
</dbReference>
<keyword evidence="16" id="KW-1185">Reference proteome</keyword>
<evidence type="ECO:0000256" key="9">
    <source>
        <dbReference type="ARBA" id="ARBA00023316"/>
    </source>
</evidence>
<dbReference type="GO" id="GO:0008360">
    <property type="term" value="P:regulation of cell shape"/>
    <property type="evidence" value="ECO:0007669"/>
    <property type="project" value="UniProtKB-KW"/>
</dbReference>
<dbReference type="OrthoDB" id="2303924at2"/>
<dbReference type="Proteomes" id="UP000594771">
    <property type="component" value="Chromosome"/>
</dbReference>
<dbReference type="SUPFAM" id="SSF55729">
    <property type="entry name" value="Acyl-CoA N-acyltransferases (Nat)"/>
    <property type="match status" value="2"/>
</dbReference>
<dbReference type="Pfam" id="PF02388">
    <property type="entry name" value="FemAB"/>
    <property type="match status" value="1"/>
</dbReference>
<keyword evidence="8" id="KW-0012">Acyltransferase</keyword>
<dbReference type="InterPro" id="IPR010978">
    <property type="entry name" value="tRNA-bd_arm"/>
</dbReference>
<evidence type="ECO:0000313" key="14">
    <source>
        <dbReference type="EMBL" id="QPS01266.1"/>
    </source>
</evidence>
<evidence type="ECO:0000313" key="13">
    <source>
        <dbReference type="EMBL" id="MCY3053192.1"/>
    </source>
</evidence>
<dbReference type="RefSeq" id="WP_060777892.1">
    <property type="nucleotide sequence ID" value="NZ_CAJHLF010000003.1"/>
</dbReference>
<sequence>MKFVEIAADDFDKWIKQLGRSNHLQSLDMARLKAARGRDIHYLALADDQNQILEACILASLPTHVGGAFELEGWLPGDLSNRDQIITFLNGIKDFVKSHKGISLLVKPDVGIIVTDEKAQNPKKINEDLVSWIQAAGFTYHYQDKRPEFAGFDWNYKKDLTTVDPNKVEKSYLHGAQQSLKQAHKYSTVVREITGIEEMPRFYACYEETCQRLGIAPKEYPYFEEVYQNIGSAARFVIAEINFKDYQASLVERQEELEGILADLDEDLVKNPNSRKKNNQRREYQSQYDAQVKKITDAQVWVDQAKEEQTVLAVALFIESPYEMTYLYSGSDEEYSIINAPYLIQDQSIKLALDHDIPVYNFLGISEPFDENNGLLHFKQSFNGYAERNIGTFTWSPHPHFLALYEKVKRLLGRYN</sequence>
<dbReference type="InterPro" id="IPR050644">
    <property type="entry name" value="PG_Glycine_Bridge_Synth"/>
</dbReference>
<evidence type="ECO:0000256" key="7">
    <source>
        <dbReference type="ARBA" id="ARBA00022984"/>
    </source>
</evidence>
<dbReference type="KEGG" id="aun:AWM73_02215"/>
<dbReference type="SUPFAM" id="SSF46589">
    <property type="entry name" value="tRNA-binding arm"/>
    <property type="match status" value="1"/>
</dbReference>
<accession>A0A0X8FF72</accession>
<keyword evidence="4" id="KW-0963">Cytoplasm</keyword>
<evidence type="ECO:0000256" key="1">
    <source>
        <dbReference type="ARBA" id="ARBA00009943"/>
    </source>
</evidence>
<dbReference type="GeneID" id="35767676"/>
<dbReference type="EC" id="2.3.2.17" evidence="2"/>
<dbReference type="GO" id="GO:0009252">
    <property type="term" value="P:peptidoglycan biosynthetic process"/>
    <property type="evidence" value="ECO:0007669"/>
    <property type="project" value="UniProtKB-KW"/>
</dbReference>
<dbReference type="EMBL" id="CP065662">
    <property type="protein sequence ID" value="QPS01266.1"/>
    <property type="molecule type" value="Genomic_DNA"/>
</dbReference>
<dbReference type="Gene3D" id="1.20.58.90">
    <property type="match status" value="1"/>
</dbReference>
<comment type="similarity">
    <text evidence="1">Belongs to the FemABX family.</text>
</comment>
<name>A0A0X8FF72_9LACT</name>
<dbReference type="GO" id="GO:0016755">
    <property type="term" value="F:aminoacyltransferase activity"/>
    <property type="evidence" value="ECO:0007669"/>
    <property type="project" value="InterPro"/>
</dbReference>
<evidence type="ECO:0000256" key="10">
    <source>
        <dbReference type="ARBA" id="ARBA00030706"/>
    </source>
</evidence>
<evidence type="ECO:0000313" key="15">
    <source>
        <dbReference type="Proteomes" id="UP000594771"/>
    </source>
</evidence>
<evidence type="ECO:0000256" key="2">
    <source>
        <dbReference type="ARBA" id="ARBA00012466"/>
    </source>
</evidence>
<evidence type="ECO:0000256" key="5">
    <source>
        <dbReference type="ARBA" id="ARBA00022679"/>
    </source>
</evidence>
<evidence type="ECO:0000256" key="11">
    <source>
        <dbReference type="ARBA" id="ARBA00032233"/>
    </source>
</evidence>
<keyword evidence="6" id="KW-0133">Cell shape</keyword>
<protein>
    <recommendedName>
        <fullName evidence="3">Aminoacyltransferase FemA</fullName>
        <ecNumber evidence="2">2.3.2.17</ecNumber>
    </recommendedName>
    <alternativeName>
        <fullName evidence="11">Factor essential for expression of methicillin resistance A</fullName>
    </alternativeName>
    <alternativeName>
        <fullName evidence="10">N-acetylmuramoyl-L-alanyl-D-glutamyl-L-lysyl-(N6-glycyl)-D-alanyl-D-alanine-diphosphoundecaprenyl-N-acetylglucosamine:glycine glycyltransferase</fullName>
    </alternativeName>
</protein>
<evidence type="ECO:0000256" key="4">
    <source>
        <dbReference type="ARBA" id="ARBA00022490"/>
    </source>
</evidence>
<keyword evidence="7" id="KW-0573">Peptidoglycan synthesis</keyword>
<gene>
    <name evidence="14" type="ORF">I6G68_07835</name>
    <name evidence="13" type="ORF">ODY43_04230</name>
</gene>
<dbReference type="GO" id="GO:0071555">
    <property type="term" value="P:cell wall organization"/>
    <property type="evidence" value="ECO:0007669"/>
    <property type="project" value="UniProtKB-KW"/>
</dbReference>
<evidence type="ECO:0000256" key="12">
    <source>
        <dbReference type="ARBA" id="ARBA00047483"/>
    </source>
</evidence>
<reference evidence="14 15" key="1">
    <citation type="submission" date="2020-12" db="EMBL/GenBank/DDBJ databases">
        <title>FDA dAtabase for Regulatory Grade micrObial Sequences (FDA-ARGOS): Supporting development and validation of Infectious Disease Dx tests.</title>
        <authorList>
            <person name="Sproer C."/>
            <person name="Gronow S."/>
            <person name="Severitt S."/>
            <person name="Schroder I."/>
            <person name="Tallon L."/>
            <person name="Sadzewicz L."/>
            <person name="Zhao X."/>
            <person name="Boylan J."/>
            <person name="Ott S."/>
            <person name="Bowen H."/>
            <person name="Vavikolanu K."/>
            <person name="Mehta A."/>
            <person name="Aluvathingal J."/>
            <person name="Nadendla S."/>
            <person name="Lowell S."/>
            <person name="Myers T."/>
            <person name="Yan Y."/>
            <person name="Sichtig H."/>
        </authorList>
    </citation>
    <scope>NUCLEOTIDE SEQUENCE [LARGE SCALE GENOMIC DNA]</scope>
    <source>
        <strain evidence="14 15">FDAARGOS_911</strain>
    </source>
</reference>
<organism evidence="14 15">
    <name type="scientific">Aerococcus urinae</name>
    <dbReference type="NCBI Taxonomy" id="1376"/>
    <lineage>
        <taxon>Bacteria</taxon>
        <taxon>Bacillati</taxon>
        <taxon>Bacillota</taxon>
        <taxon>Bacilli</taxon>
        <taxon>Lactobacillales</taxon>
        <taxon>Aerococcaceae</taxon>
        <taxon>Aerococcus</taxon>
    </lineage>
</organism>
<proteinExistence type="inferred from homology"/>
<dbReference type="EMBL" id="JAOTML010000003">
    <property type="protein sequence ID" value="MCY3053192.1"/>
    <property type="molecule type" value="Genomic_DNA"/>
</dbReference>
<dbReference type="Proteomes" id="UP001069145">
    <property type="component" value="Unassembled WGS sequence"/>
</dbReference>
<reference evidence="13" key="2">
    <citation type="submission" date="2022-09" db="EMBL/GenBank/DDBJ databases">
        <title>Aerococcus urinae taxonomy study.</title>
        <authorList>
            <person name="Christensen J."/>
            <person name="Senneby E."/>
        </authorList>
    </citation>
    <scope>NUCLEOTIDE SEQUENCE</scope>
    <source>
        <strain evidence="13">NLD-066-U95</strain>
    </source>
</reference>
<evidence type="ECO:0000313" key="16">
    <source>
        <dbReference type="Proteomes" id="UP001069145"/>
    </source>
</evidence>
<dbReference type="GO" id="GO:0000166">
    <property type="term" value="F:nucleotide binding"/>
    <property type="evidence" value="ECO:0007669"/>
    <property type="project" value="InterPro"/>
</dbReference>
<dbReference type="AlphaFoldDB" id="A0A0X8FF72"/>
<dbReference type="PROSITE" id="PS51191">
    <property type="entry name" value="FEMABX"/>
    <property type="match status" value="1"/>
</dbReference>